<feature type="domain" description="DUF4232" evidence="2">
    <location>
        <begin position="91"/>
        <end position="220"/>
    </location>
</feature>
<reference evidence="3 4" key="1">
    <citation type="journal article" date="2019" name="Int. J. Syst. Evol. Microbiol.">
        <title>Streptomyces cadmiisoli sp. nov., a novel actinomycete isolated from cadmium-contaminated soil.</title>
        <authorList>
            <person name="Li K."/>
            <person name="Tang X."/>
            <person name="Zhao J."/>
            <person name="Guo Y."/>
            <person name="Tang Y."/>
            <person name="Gao J."/>
        </authorList>
    </citation>
    <scope>NUCLEOTIDE SEQUENCE [LARGE SCALE GENOMIC DNA]</scope>
    <source>
        <strain evidence="3 4">ZFG47</strain>
    </source>
</reference>
<dbReference type="GeneID" id="32595635"/>
<evidence type="ECO:0000259" key="2">
    <source>
        <dbReference type="Pfam" id="PF14016"/>
    </source>
</evidence>
<dbReference type="AlphaFoldDB" id="A0A2Z4IU21"/>
<evidence type="ECO:0000313" key="3">
    <source>
        <dbReference type="EMBL" id="AWW36254.1"/>
    </source>
</evidence>
<feature type="compositionally biased region" description="Low complexity" evidence="1">
    <location>
        <begin position="42"/>
        <end position="88"/>
    </location>
</feature>
<proteinExistence type="predicted"/>
<protein>
    <submittedName>
        <fullName evidence="3">DUF4232 domain-containing protein</fullName>
    </submittedName>
</protein>
<evidence type="ECO:0000313" key="4">
    <source>
        <dbReference type="Proteomes" id="UP000249616"/>
    </source>
</evidence>
<organism evidence="3 4">
    <name type="scientific">Streptomyces cadmiisoli</name>
    <dbReference type="NCBI Taxonomy" id="2184053"/>
    <lineage>
        <taxon>Bacteria</taxon>
        <taxon>Bacillati</taxon>
        <taxon>Actinomycetota</taxon>
        <taxon>Actinomycetes</taxon>
        <taxon>Kitasatosporales</taxon>
        <taxon>Streptomycetaceae</taxon>
        <taxon>Streptomyces</taxon>
        <taxon>Streptomyces aurantiacus group</taxon>
    </lineage>
</organism>
<dbReference type="Proteomes" id="UP000249616">
    <property type="component" value="Chromosome"/>
</dbReference>
<dbReference type="RefSeq" id="WP_053757085.1">
    <property type="nucleotide sequence ID" value="NZ_CBDRHE010000001.1"/>
</dbReference>
<dbReference type="EMBL" id="CP030073">
    <property type="protein sequence ID" value="AWW36254.1"/>
    <property type="molecule type" value="Genomic_DNA"/>
</dbReference>
<keyword evidence="4" id="KW-1185">Reference proteome</keyword>
<evidence type="ECO:0000256" key="1">
    <source>
        <dbReference type="SAM" id="MobiDB-lite"/>
    </source>
</evidence>
<dbReference type="KEGG" id="scad:DN051_06055"/>
<name>A0A2Z4IU21_9ACTN</name>
<feature type="region of interest" description="Disordered" evidence="1">
    <location>
        <begin position="32"/>
        <end position="93"/>
    </location>
</feature>
<dbReference type="InterPro" id="IPR025326">
    <property type="entry name" value="DUF4232"/>
</dbReference>
<accession>A0A2Z4IU21</accession>
<sequence>MTHASPSAHPSPAGHRALLLAGGLVALSLLTGCGGADGTTSGRPQPGTAAPPAQAPRQPGAGTSAADPAASGPPSDASASTSPEAAPGTRCHTWELRASVGRNNPGAGQRNFPVVLTNASSRVCTLYGHPGAAFLDAAGEQLGPDPRRVPDSPVTVRLAPGESAWAGLSYASPEISGARTAAPAALLVTPPDERDPLTVRWTGEEVPVSGGESEVSVTVFQPGTGA</sequence>
<dbReference type="Pfam" id="PF14016">
    <property type="entry name" value="DUF4232"/>
    <property type="match status" value="1"/>
</dbReference>
<feature type="compositionally biased region" description="Low complexity" evidence="1">
    <location>
        <begin position="205"/>
        <end position="217"/>
    </location>
</feature>
<gene>
    <name evidence="3" type="ORF">DN051_06055</name>
</gene>
<feature type="region of interest" description="Disordered" evidence="1">
    <location>
        <begin position="205"/>
        <end position="226"/>
    </location>
</feature>